<evidence type="ECO:0000313" key="2">
    <source>
        <dbReference type="EMBL" id="CAG9806469.1"/>
    </source>
</evidence>
<proteinExistence type="predicted"/>
<keyword evidence="3" id="KW-1185">Reference proteome</keyword>
<keyword evidence="1" id="KW-0732">Signal</keyword>
<protein>
    <submittedName>
        <fullName evidence="2">Uncharacterized protein</fullName>
    </submittedName>
</protein>
<feature type="chain" id="PRO_5040255695" evidence="1">
    <location>
        <begin position="17"/>
        <end position="102"/>
    </location>
</feature>
<organism evidence="2 3">
    <name type="scientific">Chironomus riparius</name>
    <dbReference type="NCBI Taxonomy" id="315576"/>
    <lineage>
        <taxon>Eukaryota</taxon>
        <taxon>Metazoa</taxon>
        <taxon>Ecdysozoa</taxon>
        <taxon>Arthropoda</taxon>
        <taxon>Hexapoda</taxon>
        <taxon>Insecta</taxon>
        <taxon>Pterygota</taxon>
        <taxon>Neoptera</taxon>
        <taxon>Endopterygota</taxon>
        <taxon>Diptera</taxon>
        <taxon>Nematocera</taxon>
        <taxon>Chironomoidea</taxon>
        <taxon>Chironomidae</taxon>
        <taxon>Chironominae</taxon>
        <taxon>Chironomus</taxon>
    </lineage>
</organism>
<evidence type="ECO:0000313" key="3">
    <source>
        <dbReference type="Proteomes" id="UP001153620"/>
    </source>
</evidence>
<gene>
    <name evidence="2" type="ORF">CHIRRI_LOCUS9325</name>
</gene>
<reference evidence="2" key="1">
    <citation type="submission" date="2022-01" db="EMBL/GenBank/DDBJ databases">
        <authorList>
            <person name="King R."/>
        </authorList>
    </citation>
    <scope>NUCLEOTIDE SEQUENCE</scope>
</reference>
<dbReference type="Proteomes" id="UP001153620">
    <property type="component" value="Chromosome 3"/>
</dbReference>
<evidence type="ECO:0000256" key="1">
    <source>
        <dbReference type="SAM" id="SignalP"/>
    </source>
</evidence>
<accession>A0A9N9S0S9</accession>
<sequence length="102" mass="10650">MKFLLVALLFICAVSAAPQGEIEIQSAQWGGGCGGCSCSPCQGWSCQPTCQPSCCQRNVVAVPVPIRVPVFIPMPVQCCSYNDQSCCSSSSNCCNGSNNSCC</sequence>
<reference evidence="2" key="2">
    <citation type="submission" date="2022-10" db="EMBL/GenBank/DDBJ databases">
        <authorList>
            <consortium name="ENA_rothamsted_submissions"/>
            <consortium name="culmorum"/>
            <person name="King R."/>
        </authorList>
    </citation>
    <scope>NUCLEOTIDE SEQUENCE</scope>
</reference>
<name>A0A9N9S0S9_9DIPT</name>
<dbReference type="AlphaFoldDB" id="A0A9N9S0S9"/>
<feature type="signal peptide" evidence="1">
    <location>
        <begin position="1"/>
        <end position="16"/>
    </location>
</feature>
<dbReference type="EMBL" id="OU895879">
    <property type="protein sequence ID" value="CAG9806469.1"/>
    <property type="molecule type" value="Genomic_DNA"/>
</dbReference>